<gene>
    <name evidence="2" type="ORF">JZO67_004079</name>
</gene>
<feature type="transmembrane region" description="Helical" evidence="1">
    <location>
        <begin position="332"/>
        <end position="350"/>
    </location>
</feature>
<protein>
    <recommendedName>
        <fullName evidence="4">Membrane protein 6-pyruvoyl-tetrahydropterin synthase-related domain-containing protein</fullName>
    </recommendedName>
</protein>
<feature type="transmembrane region" description="Helical" evidence="1">
    <location>
        <begin position="293"/>
        <end position="312"/>
    </location>
</feature>
<feature type="transmembrane region" description="Helical" evidence="1">
    <location>
        <begin position="6"/>
        <end position="23"/>
    </location>
</feature>
<keyword evidence="1" id="KW-1133">Transmembrane helix</keyword>
<feature type="transmembrane region" description="Helical" evidence="1">
    <location>
        <begin position="184"/>
        <end position="205"/>
    </location>
</feature>
<name>A0ABV0ETW7_9ENTE</name>
<dbReference type="EMBL" id="JAFREL020000004">
    <property type="protein sequence ID" value="MEO1772097.1"/>
    <property type="molecule type" value="Genomic_DNA"/>
</dbReference>
<reference evidence="2 3" key="2">
    <citation type="submission" date="2024-02" db="EMBL/GenBank/DDBJ databases">
        <title>The Genome Sequence of Enterococcus sp. DIV0159.</title>
        <authorList>
            <person name="Earl A."/>
            <person name="Manson A."/>
            <person name="Gilmore M."/>
            <person name="Sanders J."/>
            <person name="Shea T."/>
            <person name="Howe W."/>
            <person name="Livny J."/>
            <person name="Cuomo C."/>
            <person name="Neafsey D."/>
            <person name="Birren B."/>
        </authorList>
    </citation>
    <scope>NUCLEOTIDE SEQUENCE [LARGE SCALE GENOMIC DNA]</scope>
    <source>
        <strain evidence="2 3">665A</strain>
    </source>
</reference>
<evidence type="ECO:0000313" key="2">
    <source>
        <dbReference type="EMBL" id="MEO1772097.1"/>
    </source>
</evidence>
<sequence length="561" mass="64450">MKKNYPYWVIPLMAVLFILPNLITRDMIVGSDAVFHFNRFYDTAMQIKNGNFEYFITLYGFQQSGRIVNALYGPLWAYLNGLLVLIGGSWFRYQVLANFLIYLISGSSMYCLLKRAGISKSLAFSAAIFFMTTFSIQYWIQRQGFTSWGTAVLPLCLLPLLDMVEKGRIPVVKLAILMALMTQIHLFSSLLLAGIYAFYFVYTFIRSEQKMKLMKDVSLAVLLFLGLTANLWGSLFYLYTNNQLISPFVNQQMSNFAVDSGSDYWLFYPYTFVPLMGAMLAIYLVNRKKMTPLIHLTGALSLIFLILSSDLLPWTTWVQKQVPFVSLIQFPFRFFAPFTVLFVFFTAQVYSTTNWPKRLKQIIPMLVVVIGAVQILYTTNQTLQRWHTDRYTNKEGIHTYVYGDDQQVRDSFYSRDLKKSLELLQKGTPDYLPVYEETGRNNYNLYKQKVVDPNPDFQKIVAGNSLIVKWTQSKAGQTQLPIVLYHGSGIAVNGKKVSPALSEIGTPTVQAKSGVNKVRLWFNPPFYVDAGIWLAILFWLLCPVYYVVKKTRLKKMFKASN</sequence>
<keyword evidence="1" id="KW-0812">Transmembrane</keyword>
<feature type="transmembrane region" description="Helical" evidence="1">
    <location>
        <begin position="217"/>
        <end position="239"/>
    </location>
</feature>
<feature type="transmembrane region" description="Helical" evidence="1">
    <location>
        <begin position="265"/>
        <end position="286"/>
    </location>
</feature>
<evidence type="ECO:0000313" key="3">
    <source>
        <dbReference type="Proteomes" id="UP000664357"/>
    </source>
</evidence>
<feature type="transmembrane region" description="Helical" evidence="1">
    <location>
        <begin position="122"/>
        <end position="140"/>
    </location>
</feature>
<dbReference type="RefSeq" id="WP_207704092.1">
    <property type="nucleotide sequence ID" value="NZ_JAFREL020000004.1"/>
</dbReference>
<feature type="transmembrane region" description="Helical" evidence="1">
    <location>
        <begin position="530"/>
        <end position="548"/>
    </location>
</feature>
<organism evidence="2 3">
    <name type="scientific">Candidatus Enterococcus ferrettii</name>
    <dbReference type="NCBI Taxonomy" id="2815324"/>
    <lineage>
        <taxon>Bacteria</taxon>
        <taxon>Bacillati</taxon>
        <taxon>Bacillota</taxon>
        <taxon>Bacilli</taxon>
        <taxon>Lactobacillales</taxon>
        <taxon>Enterococcaceae</taxon>
        <taxon>Enterococcus</taxon>
    </lineage>
</organism>
<evidence type="ECO:0000256" key="1">
    <source>
        <dbReference type="SAM" id="Phobius"/>
    </source>
</evidence>
<comment type="caution">
    <text evidence="2">The sequence shown here is derived from an EMBL/GenBank/DDBJ whole genome shotgun (WGS) entry which is preliminary data.</text>
</comment>
<keyword evidence="1" id="KW-0472">Membrane</keyword>
<keyword evidence="3" id="KW-1185">Reference proteome</keyword>
<accession>A0ABV0ETW7</accession>
<proteinExistence type="predicted"/>
<dbReference type="Proteomes" id="UP000664357">
    <property type="component" value="Unassembled WGS sequence"/>
</dbReference>
<evidence type="ECO:0008006" key="4">
    <source>
        <dbReference type="Google" id="ProtNLM"/>
    </source>
</evidence>
<feature type="transmembrane region" description="Helical" evidence="1">
    <location>
        <begin position="362"/>
        <end position="379"/>
    </location>
</feature>
<reference evidence="2 3" key="1">
    <citation type="submission" date="2021-03" db="EMBL/GenBank/DDBJ databases">
        <authorList>
            <person name="Gilmore M.S."/>
            <person name="Schwartzman J."/>
            <person name="Van Tyne D."/>
            <person name="Martin M."/>
            <person name="Earl A.M."/>
            <person name="Manson A.L."/>
            <person name="Straub T."/>
            <person name="Salamzade R."/>
            <person name="Saavedra J."/>
            <person name="Lebreton F."/>
            <person name="Prichula J."/>
            <person name="Schaufler K."/>
            <person name="Gaca A."/>
            <person name="Sgardioli B."/>
            <person name="Wagenaar J."/>
            <person name="Strong T."/>
        </authorList>
    </citation>
    <scope>NUCLEOTIDE SEQUENCE [LARGE SCALE GENOMIC DNA]</scope>
    <source>
        <strain evidence="2 3">665A</strain>
    </source>
</reference>